<accession>A0A1M6I9R5</accession>
<evidence type="ECO:0000313" key="4">
    <source>
        <dbReference type="EMBL" id="SHJ31171.1"/>
    </source>
</evidence>
<dbReference type="PANTHER" id="PTHR18964">
    <property type="entry name" value="ROK (REPRESSOR, ORF, KINASE) FAMILY"/>
    <property type="match status" value="1"/>
</dbReference>
<name>A0A1M6I9R5_9CLOT</name>
<organism evidence="4 5">
    <name type="scientific">Clostridium cavendishii DSM 21758</name>
    <dbReference type="NCBI Taxonomy" id="1121302"/>
    <lineage>
        <taxon>Bacteria</taxon>
        <taxon>Bacillati</taxon>
        <taxon>Bacillota</taxon>
        <taxon>Clostridia</taxon>
        <taxon>Eubacteriales</taxon>
        <taxon>Clostridiaceae</taxon>
        <taxon>Clostridium</taxon>
    </lineage>
</organism>
<dbReference type="InterPro" id="IPR000600">
    <property type="entry name" value="ROK"/>
</dbReference>
<comment type="function">
    <text evidence="1">Transcriptional repressor of xylose-utilizing enzymes.</text>
</comment>
<evidence type="ECO:0000313" key="5">
    <source>
        <dbReference type="Proteomes" id="UP000184310"/>
    </source>
</evidence>
<dbReference type="SUPFAM" id="SSF53067">
    <property type="entry name" value="Actin-like ATPase domain"/>
    <property type="match status" value="1"/>
</dbReference>
<dbReference type="CDD" id="cd23763">
    <property type="entry name" value="ASKHA_ATPase_ROK"/>
    <property type="match status" value="1"/>
</dbReference>
<dbReference type="STRING" id="1121302.SAMN02745163_01741"/>
<dbReference type="Proteomes" id="UP000184310">
    <property type="component" value="Unassembled WGS sequence"/>
</dbReference>
<comment type="similarity">
    <text evidence="2">Belongs to the ROK (NagC/XylR) family.</text>
</comment>
<dbReference type="RefSeq" id="WP_072986275.1">
    <property type="nucleotide sequence ID" value="NZ_FQZB01000007.1"/>
</dbReference>
<evidence type="ECO:0000256" key="3">
    <source>
        <dbReference type="ARBA" id="ARBA00022629"/>
    </source>
</evidence>
<evidence type="ECO:0000256" key="1">
    <source>
        <dbReference type="ARBA" id="ARBA00002486"/>
    </source>
</evidence>
<dbReference type="InterPro" id="IPR043129">
    <property type="entry name" value="ATPase_NBD"/>
</dbReference>
<dbReference type="PANTHER" id="PTHR18964:SF149">
    <property type="entry name" value="BIFUNCTIONAL UDP-N-ACETYLGLUCOSAMINE 2-EPIMERASE_N-ACETYLMANNOSAMINE KINASE"/>
    <property type="match status" value="1"/>
</dbReference>
<proteinExistence type="inferred from homology"/>
<dbReference type="SUPFAM" id="SSF46785">
    <property type="entry name" value="Winged helix' DNA-binding domain"/>
    <property type="match status" value="1"/>
</dbReference>
<dbReference type="Pfam" id="PF00480">
    <property type="entry name" value="ROK"/>
    <property type="match status" value="1"/>
</dbReference>
<keyword evidence="5" id="KW-1185">Reference proteome</keyword>
<dbReference type="InterPro" id="IPR036390">
    <property type="entry name" value="WH_DNA-bd_sf"/>
</dbReference>
<dbReference type="GO" id="GO:0042732">
    <property type="term" value="P:D-xylose metabolic process"/>
    <property type="evidence" value="ECO:0007669"/>
    <property type="project" value="UniProtKB-KW"/>
</dbReference>
<dbReference type="EMBL" id="FQZB01000007">
    <property type="protein sequence ID" value="SHJ31171.1"/>
    <property type="molecule type" value="Genomic_DNA"/>
</dbReference>
<keyword evidence="3" id="KW-0119">Carbohydrate metabolism</keyword>
<dbReference type="InterPro" id="IPR036388">
    <property type="entry name" value="WH-like_DNA-bd_sf"/>
</dbReference>
<reference evidence="4 5" key="1">
    <citation type="submission" date="2016-11" db="EMBL/GenBank/DDBJ databases">
        <authorList>
            <person name="Jaros S."/>
            <person name="Januszkiewicz K."/>
            <person name="Wedrychowicz H."/>
        </authorList>
    </citation>
    <scope>NUCLEOTIDE SEQUENCE [LARGE SCALE GENOMIC DNA]</scope>
    <source>
        <strain evidence="4 5">DSM 21758</strain>
    </source>
</reference>
<keyword evidence="3" id="KW-0859">Xylose metabolism</keyword>
<dbReference type="OrthoDB" id="6501901at2"/>
<gene>
    <name evidence="4" type="ORF">SAMN02745163_01741</name>
</gene>
<protein>
    <submittedName>
        <fullName evidence="4">ROK family protein</fullName>
    </submittedName>
</protein>
<sequence length="347" mass="39268">MINKSGKPKDLKRVNINLVLNAIKKRKTATRAELVSDTGISHTTVRNILSELLEKEEILVDGLDESSGGRRAERYSLNINKKSILIMYIEGRKLWYNISNIIGEEIFKESLDIEEKLSSNLLEKLLDKLFEKYNNIKAVGMAVPGIVKDSGYLSGLYLEDLSDIDIKKYIEDKYSVPVILENDLNSVALGFLNEYIKGNKDNFKMLNMIYMHFTRIGAGAGVIVNGSLVRGNYNYAGEIGFMKINNSYVNDLLTKELKDSDYVDLISKIISAATCLIDPKYIVLGGEEFRYKLIYDIVEETKKNNPNTKMELLTIEDSHKFGIEGISKLTLDLINEEIKLVEKDGQL</sequence>
<dbReference type="Gene3D" id="1.10.10.10">
    <property type="entry name" value="Winged helix-like DNA-binding domain superfamily/Winged helix DNA-binding domain"/>
    <property type="match status" value="1"/>
</dbReference>
<dbReference type="AlphaFoldDB" id="A0A1M6I9R5"/>
<evidence type="ECO:0000256" key="2">
    <source>
        <dbReference type="ARBA" id="ARBA00006479"/>
    </source>
</evidence>
<dbReference type="Gene3D" id="3.30.420.40">
    <property type="match status" value="2"/>
</dbReference>